<dbReference type="InterPro" id="IPR024078">
    <property type="entry name" value="LmbE-like_dom_sf"/>
</dbReference>
<dbReference type="STRING" id="1802438.A2571_01475"/>
<evidence type="ECO:0000313" key="1">
    <source>
        <dbReference type="EMBL" id="OHA58431.1"/>
    </source>
</evidence>
<dbReference type="GO" id="GO:0016811">
    <property type="term" value="F:hydrolase activity, acting on carbon-nitrogen (but not peptide) bonds, in linear amides"/>
    <property type="evidence" value="ECO:0007669"/>
    <property type="project" value="TreeGrafter"/>
</dbReference>
<protein>
    <recommendedName>
        <fullName evidence="3">LmbE family protein</fullName>
    </recommendedName>
</protein>
<evidence type="ECO:0008006" key="3">
    <source>
        <dbReference type="Google" id="ProtNLM"/>
    </source>
</evidence>
<dbReference type="InterPro" id="IPR003737">
    <property type="entry name" value="GlcNAc_PI_deacetylase-related"/>
</dbReference>
<name>A0A1G2QEM3_9BACT</name>
<dbReference type="Pfam" id="PF02585">
    <property type="entry name" value="PIG-L"/>
    <property type="match status" value="1"/>
</dbReference>
<comment type="caution">
    <text evidence="1">The sequence shown here is derived from an EMBL/GenBank/DDBJ whole genome shotgun (WGS) entry which is preliminary data.</text>
</comment>
<sequence length="213" mass="24798">MFSQAKKVLIISAHADDMEIGCGGTVQKLLKEGKDVYQLILSLNMKGASDKFSEDQIRAEVYASAKVLGLPQENIFFERFENRVFPEHRQEILDTLWVYHRKLNPDVVFTMALDDMHQDHVTVAVESFRAFKECTLLSYGYDWNRLNKTADFYNVLSEEELTKKITAVQCYQSQQDGRAYFSPEYIRSWAIARGVEIKERYAEAFNIIRFIVR</sequence>
<dbReference type="AlphaFoldDB" id="A0A1G2QEM3"/>
<reference evidence="1 2" key="1">
    <citation type="journal article" date="2016" name="Nat. Commun.">
        <title>Thousands of microbial genomes shed light on interconnected biogeochemical processes in an aquifer system.</title>
        <authorList>
            <person name="Anantharaman K."/>
            <person name="Brown C.T."/>
            <person name="Hug L.A."/>
            <person name="Sharon I."/>
            <person name="Castelle C.J."/>
            <person name="Probst A.J."/>
            <person name="Thomas B.C."/>
            <person name="Singh A."/>
            <person name="Wilkins M.J."/>
            <person name="Karaoz U."/>
            <person name="Brodie E.L."/>
            <person name="Williams K.H."/>
            <person name="Hubbard S.S."/>
            <person name="Banfield J.F."/>
        </authorList>
    </citation>
    <scope>NUCLEOTIDE SEQUENCE [LARGE SCALE GENOMIC DNA]</scope>
</reference>
<dbReference type="Proteomes" id="UP000177043">
    <property type="component" value="Unassembled WGS sequence"/>
</dbReference>
<organism evidence="1 2">
    <name type="scientific">Candidatus Vogelbacteria bacterium RIFOXYD1_FULL_44_32</name>
    <dbReference type="NCBI Taxonomy" id="1802438"/>
    <lineage>
        <taxon>Bacteria</taxon>
        <taxon>Candidatus Vogeliibacteriota</taxon>
    </lineage>
</organism>
<dbReference type="SUPFAM" id="SSF102588">
    <property type="entry name" value="LmbE-like"/>
    <property type="match status" value="1"/>
</dbReference>
<dbReference type="EMBL" id="MHTJ01000003">
    <property type="protein sequence ID" value="OHA58431.1"/>
    <property type="molecule type" value="Genomic_DNA"/>
</dbReference>
<proteinExistence type="predicted"/>
<evidence type="ECO:0000313" key="2">
    <source>
        <dbReference type="Proteomes" id="UP000177043"/>
    </source>
</evidence>
<dbReference type="Gene3D" id="3.40.50.10320">
    <property type="entry name" value="LmbE-like"/>
    <property type="match status" value="1"/>
</dbReference>
<dbReference type="PANTHER" id="PTHR12993">
    <property type="entry name" value="N-ACETYLGLUCOSAMINYL-PHOSPHATIDYLINOSITOL DE-N-ACETYLASE-RELATED"/>
    <property type="match status" value="1"/>
</dbReference>
<dbReference type="PANTHER" id="PTHR12993:SF11">
    <property type="entry name" value="N-ACETYLGLUCOSAMINYL-PHOSPHATIDYLINOSITOL DE-N-ACETYLASE"/>
    <property type="match status" value="1"/>
</dbReference>
<gene>
    <name evidence="1" type="ORF">A2571_01475</name>
</gene>
<accession>A0A1G2QEM3</accession>